<proteinExistence type="predicted"/>
<dbReference type="EMBL" id="NXLT01000006">
    <property type="protein sequence ID" value="RDU66442.1"/>
    <property type="molecule type" value="Genomic_DNA"/>
</dbReference>
<dbReference type="AlphaFoldDB" id="A0A3D8IM11"/>
<dbReference type="Proteomes" id="UP000256514">
    <property type="component" value="Unassembled WGS sequence"/>
</dbReference>
<dbReference type="EMBL" id="NXLT01000013">
    <property type="protein sequence ID" value="RDU65684.1"/>
    <property type="molecule type" value="Genomic_DNA"/>
</dbReference>
<sequence>MERLFNPYPLVREASYGATITLEKEKNFFVLSSVDHTCEYTQKEKFEDEEEALINFGFWCIDITPEMELREDGKIGYYPILHNKKNYEEPTLF</sequence>
<evidence type="ECO:0000313" key="3">
    <source>
        <dbReference type="Proteomes" id="UP000256514"/>
    </source>
</evidence>
<evidence type="ECO:0000313" key="2">
    <source>
        <dbReference type="EMBL" id="RDU66442.1"/>
    </source>
</evidence>
<comment type="caution">
    <text evidence="1">The sequence shown here is derived from an EMBL/GenBank/DDBJ whole genome shotgun (WGS) entry which is preliminary data.</text>
</comment>
<keyword evidence="3" id="KW-1185">Reference proteome</keyword>
<evidence type="ECO:0000313" key="1">
    <source>
        <dbReference type="EMBL" id="RDU65684.1"/>
    </source>
</evidence>
<protein>
    <submittedName>
        <fullName evidence="1">Uncharacterized protein</fullName>
    </submittedName>
</protein>
<dbReference type="RefSeq" id="WP_115571396.1">
    <property type="nucleotide sequence ID" value="NZ_NXLT01000006.1"/>
</dbReference>
<gene>
    <name evidence="2" type="ORF">CQA54_07010</name>
    <name evidence="1" type="ORF">CQA54_08640</name>
</gene>
<accession>A0A3D8IM11</accession>
<reference evidence="1 3" key="1">
    <citation type="submission" date="2018-04" db="EMBL/GenBank/DDBJ databases">
        <title>Novel Campyloabacter and Helicobacter Species and Strains.</title>
        <authorList>
            <person name="Mannion A.J."/>
            <person name="Shen Z."/>
            <person name="Fox J.G."/>
        </authorList>
    </citation>
    <scope>NUCLEOTIDE SEQUENCE [LARGE SCALE GENOMIC DNA]</scope>
    <source>
        <strain evidence="1 3">MIT 12-6600</strain>
    </source>
</reference>
<organism evidence="1 3">
    <name type="scientific">Helicobacter equorum</name>
    <dbReference type="NCBI Taxonomy" id="361872"/>
    <lineage>
        <taxon>Bacteria</taxon>
        <taxon>Pseudomonadati</taxon>
        <taxon>Campylobacterota</taxon>
        <taxon>Epsilonproteobacteria</taxon>
        <taxon>Campylobacterales</taxon>
        <taxon>Helicobacteraceae</taxon>
        <taxon>Helicobacter</taxon>
    </lineage>
</organism>
<dbReference type="OrthoDB" id="5330038at2"/>
<name>A0A3D8IM11_9HELI</name>